<dbReference type="PANTHER" id="PTHR47708:SF2">
    <property type="entry name" value="SI:CH73-132F6.5"/>
    <property type="match status" value="1"/>
</dbReference>
<organism evidence="2 3">
    <name type="scientific">Tissierella carlieri</name>
    <dbReference type="NCBI Taxonomy" id="689904"/>
    <lineage>
        <taxon>Bacteria</taxon>
        <taxon>Bacillati</taxon>
        <taxon>Bacillota</taxon>
        <taxon>Tissierellia</taxon>
        <taxon>Tissierellales</taxon>
        <taxon>Tissierellaceae</taxon>
        <taxon>Tissierella</taxon>
    </lineage>
</organism>
<keyword evidence="3" id="KW-1185">Reference proteome</keyword>
<gene>
    <name evidence="2" type="ORF">NE686_18865</name>
</gene>
<evidence type="ECO:0000259" key="1">
    <source>
        <dbReference type="Pfam" id="PF23544"/>
    </source>
</evidence>
<reference evidence="2 3" key="1">
    <citation type="submission" date="2022-06" db="EMBL/GenBank/DDBJ databases">
        <title>Isolation of gut microbiota from human fecal samples.</title>
        <authorList>
            <person name="Pamer E.G."/>
            <person name="Barat B."/>
            <person name="Waligurski E."/>
            <person name="Medina S."/>
            <person name="Paddock L."/>
            <person name="Mostad J."/>
        </authorList>
    </citation>
    <scope>NUCLEOTIDE SEQUENCE [LARGE SCALE GENOMIC DNA]</scope>
    <source>
        <strain evidence="2 3">DFI.7.95</strain>
    </source>
</reference>
<dbReference type="RefSeq" id="WP_216559675.1">
    <property type="nucleotide sequence ID" value="NZ_JAHLOH010000037.1"/>
</dbReference>
<dbReference type="Pfam" id="PF23544">
    <property type="entry name" value="AtuA_ferredoxin"/>
    <property type="match status" value="1"/>
</dbReference>
<sequence>MKLKEIAHTRTGDKGNMSNIAVIPYDEKDYPMLKEFLTAKRVEEFFSEICFGEVRRYELDNICAFNFVLEESLGGGVTRSLAVDKHGKSLGMALLEMEIEK</sequence>
<evidence type="ECO:0000313" key="3">
    <source>
        <dbReference type="Proteomes" id="UP001524478"/>
    </source>
</evidence>
<accession>A0ABT1SGX0</accession>
<feature type="domain" description="AtuA-like ferredoxin-fold" evidence="1">
    <location>
        <begin position="1"/>
        <end position="100"/>
    </location>
</feature>
<evidence type="ECO:0000313" key="2">
    <source>
        <dbReference type="EMBL" id="MCQ4925172.1"/>
    </source>
</evidence>
<dbReference type="PANTHER" id="PTHR47708">
    <property type="match status" value="1"/>
</dbReference>
<name>A0ABT1SGX0_9FIRM</name>
<dbReference type="InterPro" id="IPR056362">
    <property type="entry name" value="AtuA-like_ferredoxin_dom"/>
</dbReference>
<proteinExistence type="predicted"/>
<dbReference type="Proteomes" id="UP001524478">
    <property type="component" value="Unassembled WGS sequence"/>
</dbReference>
<dbReference type="EMBL" id="JANGAC010000019">
    <property type="protein sequence ID" value="MCQ4925172.1"/>
    <property type="molecule type" value="Genomic_DNA"/>
</dbReference>
<protein>
    <recommendedName>
        <fullName evidence="1">AtuA-like ferredoxin-fold domain-containing protein</fullName>
    </recommendedName>
</protein>
<comment type="caution">
    <text evidence="2">The sequence shown here is derived from an EMBL/GenBank/DDBJ whole genome shotgun (WGS) entry which is preliminary data.</text>
</comment>